<protein>
    <submittedName>
        <fullName evidence="2">Peptidase inhibitor I78</fullName>
    </submittedName>
</protein>
<gene>
    <name evidence="2" type="ORF">H9L12_05455</name>
</gene>
<dbReference type="KEGG" id="srhi:H9L12_05455"/>
<proteinExistence type="predicted"/>
<dbReference type="InterPro" id="IPR021719">
    <property type="entry name" value="Prot_inh_I78"/>
</dbReference>
<feature type="chain" id="PRO_5028898060" evidence="1">
    <location>
        <begin position="19"/>
        <end position="100"/>
    </location>
</feature>
<sequence length="100" mass="10324">MRVAGSIFFITLSLAACAAVTPTSDPAIPPALDGSCSNDALGAFVGQKATQDLGTQMLAASGARTLRWVPHGAMVTMEYRADRLTVRLDPANKVLSASCG</sequence>
<dbReference type="Gene3D" id="3.30.10.10">
    <property type="entry name" value="Trypsin Inhibitor V, subunit A"/>
    <property type="match status" value="1"/>
</dbReference>
<keyword evidence="1" id="KW-0732">Signal</keyword>
<keyword evidence="3" id="KW-1185">Reference proteome</keyword>
<evidence type="ECO:0000313" key="2">
    <source>
        <dbReference type="EMBL" id="QNN65957.1"/>
    </source>
</evidence>
<dbReference type="EMBL" id="CP060717">
    <property type="protein sequence ID" value="QNN65957.1"/>
    <property type="molecule type" value="Genomic_DNA"/>
</dbReference>
<dbReference type="RefSeq" id="WP_187542942.1">
    <property type="nucleotide sequence ID" value="NZ_CP060717.1"/>
</dbReference>
<dbReference type="Pfam" id="PF11720">
    <property type="entry name" value="Inhibitor_I78"/>
    <property type="match status" value="1"/>
</dbReference>
<dbReference type="PROSITE" id="PS51257">
    <property type="entry name" value="PROKAR_LIPOPROTEIN"/>
    <property type="match status" value="1"/>
</dbReference>
<dbReference type="AlphaFoldDB" id="A0A7G9SDN2"/>
<evidence type="ECO:0000256" key="1">
    <source>
        <dbReference type="SAM" id="SignalP"/>
    </source>
</evidence>
<evidence type="ECO:0000313" key="3">
    <source>
        <dbReference type="Proteomes" id="UP000515955"/>
    </source>
</evidence>
<dbReference type="Proteomes" id="UP000515955">
    <property type="component" value="Chromosome"/>
</dbReference>
<organism evidence="2 3">
    <name type="scientific">Sphingomonas rhizophila</name>
    <dbReference type="NCBI Taxonomy" id="2071607"/>
    <lineage>
        <taxon>Bacteria</taxon>
        <taxon>Pseudomonadati</taxon>
        <taxon>Pseudomonadota</taxon>
        <taxon>Alphaproteobacteria</taxon>
        <taxon>Sphingomonadales</taxon>
        <taxon>Sphingomonadaceae</taxon>
        <taxon>Sphingomonas</taxon>
    </lineage>
</organism>
<name>A0A7G9SDN2_9SPHN</name>
<accession>A0A7G9SDN2</accession>
<reference evidence="2 3" key="1">
    <citation type="submission" date="2020-08" db="EMBL/GenBank/DDBJ databases">
        <title>Genome sequence of Sphingomonas rhizophila KACC 19189T.</title>
        <authorList>
            <person name="Hyun D.-W."/>
            <person name="Bae J.-W."/>
        </authorList>
    </citation>
    <scope>NUCLEOTIDE SEQUENCE [LARGE SCALE GENOMIC DNA]</scope>
    <source>
        <strain evidence="2 3">KACC 19189</strain>
    </source>
</reference>
<feature type="signal peptide" evidence="1">
    <location>
        <begin position="1"/>
        <end position="18"/>
    </location>
</feature>